<dbReference type="InterPro" id="IPR002830">
    <property type="entry name" value="UbiD"/>
</dbReference>
<dbReference type="PANTHER" id="PTHR30108:SF17">
    <property type="entry name" value="FERULIC ACID DECARBOXYLASE 1"/>
    <property type="match status" value="1"/>
</dbReference>
<dbReference type="PANTHER" id="PTHR30108">
    <property type="entry name" value="3-OCTAPRENYL-4-HYDROXYBENZOATE CARBOXY-LYASE-RELATED"/>
    <property type="match status" value="1"/>
</dbReference>
<feature type="domain" description="3-octaprenyl-4-hydroxybenzoate carboxy-lyase-like C-terminal" evidence="4">
    <location>
        <begin position="311"/>
        <end position="442"/>
    </location>
</feature>
<evidence type="ECO:0000313" key="5">
    <source>
        <dbReference type="EMBL" id="BDB98642.1"/>
    </source>
</evidence>
<sequence>MEIRKFIEEVRKLGLLKEILGADWNLEIGAITDLNAKRNKYTLLFDEIKGYPKGFRVLTGALLDSKRVGLVLGLSPNLSDIELAKKLRERLNYASKEYMNYDPIIVSDSPLLENIDKEDKINMFKFPAPKWHELDGGRYIGTADAVITKDPDSGWINVGTYRVMLVDKNKLAIFIDSSHHGRMHMEKYLKRGEKCPVAISFGPPLSLFIFSGMEVPAGVSEYNFAGAVVGDRFKVIQGEITGLPIPAESEIAIEGYITGEMTDEGPFGEFMGYYAGGRMKSPVIEVKRVYYRNNPILLGTAPSIPPYDYSYFRCPIRSAMIWEMLDRIGVPNVVGVWAHEVGFSRAFIVISIKQTFAGHATMVGHIVASSPLGVYGGRYVIVVDDDIDPSDLNQVIWAMCTRSDPSNSIDIILNVPSTPLDPMAERRENVKEYTSSRAIIYAVKPFSKLLKNEFPKEVKPSDDLVKRITEKWKEIFEDR</sequence>
<evidence type="ECO:0000259" key="3">
    <source>
        <dbReference type="Pfam" id="PF20695"/>
    </source>
</evidence>
<dbReference type="Pfam" id="PF20695">
    <property type="entry name" value="UbiD_N"/>
    <property type="match status" value="1"/>
</dbReference>
<feature type="domain" description="3-octaprenyl-4-hydroxybenzoate carboxy-lyase-like N-terminal" evidence="3">
    <location>
        <begin position="7"/>
        <end position="85"/>
    </location>
</feature>
<dbReference type="AlphaFoldDB" id="A0AAQ4CS61"/>
<dbReference type="Proteomes" id="UP001319921">
    <property type="component" value="Chromosome"/>
</dbReference>
<dbReference type="GO" id="GO:0016831">
    <property type="term" value="F:carboxy-lyase activity"/>
    <property type="evidence" value="ECO:0007669"/>
    <property type="project" value="InterPro"/>
</dbReference>
<dbReference type="Pfam" id="PF01977">
    <property type="entry name" value="UbiD"/>
    <property type="match status" value="1"/>
</dbReference>
<keyword evidence="6" id="KW-1185">Reference proteome</keyword>
<feature type="domain" description="3-octaprenyl-4-hydroxybenzoate carboxy-lyase-like Rift-related" evidence="2">
    <location>
        <begin position="108"/>
        <end position="302"/>
    </location>
</feature>
<dbReference type="InterPro" id="IPR049383">
    <property type="entry name" value="UbiD-like_N"/>
</dbReference>
<dbReference type="NCBIfam" id="TIGR00148">
    <property type="entry name" value="UbiD family decarboxylase"/>
    <property type="match status" value="1"/>
</dbReference>
<gene>
    <name evidence="5" type="ORF">SACC_16590</name>
</gene>
<dbReference type="GO" id="GO:0046281">
    <property type="term" value="P:cinnamic acid catabolic process"/>
    <property type="evidence" value="ECO:0007669"/>
    <property type="project" value="TreeGrafter"/>
</dbReference>
<evidence type="ECO:0000259" key="4">
    <source>
        <dbReference type="Pfam" id="PF20696"/>
    </source>
</evidence>
<protein>
    <submittedName>
        <fullName evidence="5">Decarboxylase UbiD</fullName>
    </submittedName>
</protein>
<proteinExistence type="inferred from homology"/>
<reference evidence="5 6" key="1">
    <citation type="journal article" date="2022" name="Microbiol. Resour. Announc.">
        <title>Complete Genome Sequence of the Hyperthermophilic and Acidophilic Archaeon Saccharolobus caldissimus Strain HS-3T.</title>
        <authorList>
            <person name="Sakai H.D."/>
            <person name="Kurosawa N."/>
        </authorList>
    </citation>
    <scope>NUCLEOTIDE SEQUENCE [LARGE SCALE GENOMIC DNA]</scope>
    <source>
        <strain evidence="5 6">JCM32116</strain>
    </source>
</reference>
<dbReference type="SUPFAM" id="SSF50475">
    <property type="entry name" value="FMN-binding split barrel"/>
    <property type="match status" value="1"/>
</dbReference>
<dbReference type="EMBL" id="AP025226">
    <property type="protein sequence ID" value="BDB98642.1"/>
    <property type="molecule type" value="Genomic_DNA"/>
</dbReference>
<name>A0AAQ4CS61_9CREN</name>
<dbReference type="RefSeq" id="WP_229572483.1">
    <property type="nucleotide sequence ID" value="NZ_AP025226.1"/>
</dbReference>
<dbReference type="InterPro" id="IPR049381">
    <property type="entry name" value="UbiD-like_C"/>
</dbReference>
<dbReference type="GO" id="GO:0033494">
    <property type="term" value="P:ferulate metabolic process"/>
    <property type="evidence" value="ECO:0007669"/>
    <property type="project" value="TreeGrafter"/>
</dbReference>
<evidence type="ECO:0000259" key="2">
    <source>
        <dbReference type="Pfam" id="PF01977"/>
    </source>
</evidence>
<comment type="similarity">
    <text evidence="1">Belongs to the UbiD family.</text>
</comment>
<organism evidence="5 6">
    <name type="scientific">Saccharolobus caldissimus</name>
    <dbReference type="NCBI Taxonomy" id="1702097"/>
    <lineage>
        <taxon>Archaea</taxon>
        <taxon>Thermoproteota</taxon>
        <taxon>Thermoprotei</taxon>
        <taxon>Sulfolobales</taxon>
        <taxon>Sulfolobaceae</taxon>
        <taxon>Saccharolobus</taxon>
    </lineage>
</organism>
<accession>A0AAQ4CS61</accession>
<dbReference type="KEGG" id="scas:SACC_16590"/>
<dbReference type="GeneID" id="68866394"/>
<dbReference type="InterPro" id="IPR048304">
    <property type="entry name" value="UbiD_Rift_dom"/>
</dbReference>
<dbReference type="SUPFAM" id="SSF143968">
    <property type="entry name" value="UbiD C-terminal domain-like"/>
    <property type="match status" value="1"/>
</dbReference>
<evidence type="ECO:0000313" key="6">
    <source>
        <dbReference type="Proteomes" id="UP001319921"/>
    </source>
</evidence>
<dbReference type="Gene3D" id="3.40.1670.10">
    <property type="entry name" value="UbiD C-terminal domain-like"/>
    <property type="match status" value="1"/>
</dbReference>
<evidence type="ECO:0000256" key="1">
    <source>
        <dbReference type="ARBA" id="ARBA00010021"/>
    </source>
</evidence>
<dbReference type="Pfam" id="PF20696">
    <property type="entry name" value="UbiD_C"/>
    <property type="match status" value="1"/>
</dbReference>
<dbReference type="GO" id="GO:0005737">
    <property type="term" value="C:cytoplasm"/>
    <property type="evidence" value="ECO:0007669"/>
    <property type="project" value="TreeGrafter"/>
</dbReference>